<dbReference type="Proteomes" id="UP000503349">
    <property type="component" value="Chromosome 10"/>
</dbReference>
<evidence type="ECO:0000313" key="13">
    <source>
        <dbReference type="Proteomes" id="UP000503349"/>
    </source>
</evidence>
<evidence type="ECO:0000313" key="12">
    <source>
        <dbReference type="EMBL" id="KAF3694339.1"/>
    </source>
</evidence>
<dbReference type="GO" id="GO:0005886">
    <property type="term" value="C:plasma membrane"/>
    <property type="evidence" value="ECO:0007669"/>
    <property type="project" value="UniProtKB-SubCell"/>
</dbReference>
<dbReference type="PROSITE" id="PS00237">
    <property type="entry name" value="G_PROTEIN_RECEP_F1_1"/>
    <property type="match status" value="1"/>
</dbReference>
<reference evidence="13" key="2">
    <citation type="submission" date="2019-02" db="EMBL/GenBank/DDBJ databases">
        <title>Opniocepnalus argus Var Kimnra genome.</title>
        <authorList>
            <person name="Zhou C."/>
            <person name="Xiao S."/>
        </authorList>
    </citation>
    <scope>NUCLEOTIDE SEQUENCE [LARGE SCALE GENOMIC DNA]</scope>
</reference>
<accession>A0A6G1PVS8</accession>
<keyword evidence="2" id="KW-1003">Cell membrane</keyword>
<evidence type="ECO:0000256" key="2">
    <source>
        <dbReference type="ARBA" id="ARBA00022475"/>
    </source>
</evidence>
<dbReference type="SUPFAM" id="SSF81321">
    <property type="entry name" value="Family A G protein-coupled receptor-like"/>
    <property type="match status" value="1"/>
</dbReference>
<dbReference type="InterPro" id="IPR050569">
    <property type="entry name" value="TAAR"/>
</dbReference>
<evidence type="ECO:0000259" key="11">
    <source>
        <dbReference type="PROSITE" id="PS50262"/>
    </source>
</evidence>
<keyword evidence="3 9" id="KW-0812">Transmembrane</keyword>
<proteinExistence type="inferred from homology"/>
<feature type="transmembrane region" description="Helical" evidence="10">
    <location>
        <begin position="249"/>
        <end position="269"/>
    </location>
</feature>
<evidence type="ECO:0000256" key="8">
    <source>
        <dbReference type="ARBA" id="ARBA00023224"/>
    </source>
</evidence>
<evidence type="ECO:0000256" key="5">
    <source>
        <dbReference type="ARBA" id="ARBA00023040"/>
    </source>
</evidence>
<evidence type="ECO:0000256" key="10">
    <source>
        <dbReference type="SAM" id="Phobius"/>
    </source>
</evidence>
<dbReference type="SMART" id="SM01381">
    <property type="entry name" value="7TM_GPCR_Srsx"/>
    <property type="match status" value="1"/>
</dbReference>
<keyword evidence="6 10" id="KW-0472">Membrane</keyword>
<sequence>MEDQDRAELCFPELFNASCRKPKLQQADVVLMYLLLFICVFTVVLNLLVIISVSHFRQLHTPTNLLILSLAVSDFLQGLVTLVEVQRQTGCWFLGDRMCSLRVYVATIILGASIGNMILISVDRYVAICDPLHYSTRVTVKRVKMCVCVCWTCSVVYNGPIIKDFLTQPDLYRSCYGQCVGGTDNISGIVDNVLSSIAPVTVIIILYMRVFVTAVSQARAMRSHVAAVTLQHSRTVMNKKSELKAARTLGVVVVVFLMCFCPYFSLSFVQDPSVGGLFSTFAYLLLYVSYCLNPVIYALFYPWFRKAIRLIYSLQILQPGSRETNML</sequence>
<comment type="similarity">
    <text evidence="9">Belongs to the G-protein coupled receptor 1 family.</text>
</comment>
<dbReference type="InterPro" id="IPR000276">
    <property type="entry name" value="GPCR_Rhodpsn"/>
</dbReference>
<evidence type="ECO:0000256" key="1">
    <source>
        <dbReference type="ARBA" id="ARBA00004651"/>
    </source>
</evidence>
<protein>
    <submittedName>
        <fullName evidence="12">Trace amine-associated receptor 7e</fullName>
    </submittedName>
</protein>
<evidence type="ECO:0000256" key="4">
    <source>
        <dbReference type="ARBA" id="ARBA00022989"/>
    </source>
</evidence>
<keyword evidence="13" id="KW-1185">Reference proteome</keyword>
<name>A0A6G1PVS8_CHAAH</name>
<evidence type="ECO:0000256" key="7">
    <source>
        <dbReference type="ARBA" id="ARBA00023170"/>
    </source>
</evidence>
<feature type="transmembrane region" description="Helical" evidence="10">
    <location>
        <begin position="143"/>
        <end position="162"/>
    </location>
</feature>
<dbReference type="PROSITE" id="PS50262">
    <property type="entry name" value="G_PROTEIN_RECEP_F1_2"/>
    <property type="match status" value="1"/>
</dbReference>
<dbReference type="CDD" id="cd15055">
    <property type="entry name" value="7tmA_TAARs"/>
    <property type="match status" value="1"/>
</dbReference>
<feature type="transmembrane region" description="Helical" evidence="10">
    <location>
        <begin position="103"/>
        <end position="122"/>
    </location>
</feature>
<dbReference type="EMBL" id="CM015721">
    <property type="protein sequence ID" value="KAF3694339.1"/>
    <property type="molecule type" value="Genomic_DNA"/>
</dbReference>
<gene>
    <name evidence="12" type="ORF">EXN66_Car010015</name>
</gene>
<dbReference type="AlphaFoldDB" id="A0A6G1PVS8"/>
<dbReference type="InterPro" id="IPR017452">
    <property type="entry name" value="GPCR_Rhodpsn_7TM"/>
</dbReference>
<dbReference type="Gene3D" id="1.20.1070.10">
    <property type="entry name" value="Rhodopsin 7-helix transmembrane proteins"/>
    <property type="match status" value="1"/>
</dbReference>
<evidence type="ECO:0000256" key="9">
    <source>
        <dbReference type="RuleBase" id="RU000688"/>
    </source>
</evidence>
<keyword evidence="4 10" id="KW-1133">Transmembrane helix</keyword>
<dbReference type="PANTHER" id="PTHR24249">
    <property type="entry name" value="HISTAMINE RECEPTOR-RELATED G-PROTEIN COUPLED RECEPTOR"/>
    <property type="match status" value="1"/>
</dbReference>
<feature type="transmembrane region" description="Helical" evidence="10">
    <location>
        <begin position="30"/>
        <end position="53"/>
    </location>
</feature>
<dbReference type="PRINTS" id="PR00237">
    <property type="entry name" value="GPCRRHODOPSN"/>
</dbReference>
<keyword evidence="5 9" id="KW-0297">G-protein coupled receptor</keyword>
<organism evidence="12 13">
    <name type="scientific">Channa argus</name>
    <name type="common">Northern snakehead</name>
    <name type="synonym">Ophicephalus argus</name>
    <dbReference type="NCBI Taxonomy" id="215402"/>
    <lineage>
        <taxon>Eukaryota</taxon>
        <taxon>Metazoa</taxon>
        <taxon>Chordata</taxon>
        <taxon>Craniata</taxon>
        <taxon>Vertebrata</taxon>
        <taxon>Euteleostomi</taxon>
        <taxon>Actinopterygii</taxon>
        <taxon>Neopterygii</taxon>
        <taxon>Teleostei</taxon>
        <taxon>Neoteleostei</taxon>
        <taxon>Acanthomorphata</taxon>
        <taxon>Anabantaria</taxon>
        <taxon>Anabantiformes</taxon>
        <taxon>Channoidei</taxon>
        <taxon>Channidae</taxon>
        <taxon>Channa</taxon>
    </lineage>
</organism>
<evidence type="ECO:0000256" key="3">
    <source>
        <dbReference type="ARBA" id="ARBA00022692"/>
    </source>
</evidence>
<dbReference type="Pfam" id="PF00001">
    <property type="entry name" value="7tm_1"/>
    <property type="match status" value="1"/>
</dbReference>
<feature type="transmembrane region" description="Helical" evidence="10">
    <location>
        <begin position="281"/>
        <end position="304"/>
    </location>
</feature>
<dbReference type="PANTHER" id="PTHR24249:SF381">
    <property type="entry name" value="TRACE AMINE ASSOCIATED RECEPTOR 19P-RELATED"/>
    <property type="match status" value="1"/>
</dbReference>
<feature type="domain" description="G-protein coupled receptors family 1 profile" evidence="11">
    <location>
        <begin position="45"/>
        <end position="297"/>
    </location>
</feature>
<comment type="subcellular location">
    <subcellularLocation>
        <location evidence="1">Cell membrane</location>
        <topology evidence="1">Multi-pass membrane protein</topology>
    </subcellularLocation>
</comment>
<reference evidence="12 13" key="1">
    <citation type="submission" date="2019-02" db="EMBL/GenBank/DDBJ databases">
        <title>Opniocepnalus argus genome.</title>
        <authorList>
            <person name="Zhou C."/>
            <person name="Xiao S."/>
        </authorList>
    </citation>
    <scope>NUCLEOTIDE SEQUENCE [LARGE SCALE GENOMIC DNA]</scope>
    <source>
        <strain evidence="12">OARG1902GOOAL</strain>
        <tissue evidence="12">Muscle</tissue>
    </source>
</reference>
<dbReference type="GO" id="GO:0001594">
    <property type="term" value="F:trace-amine receptor activity"/>
    <property type="evidence" value="ECO:0007669"/>
    <property type="project" value="TreeGrafter"/>
</dbReference>
<feature type="transmembrane region" description="Helical" evidence="10">
    <location>
        <begin position="193"/>
        <end position="212"/>
    </location>
</feature>
<keyword evidence="7 9" id="KW-0675">Receptor</keyword>
<evidence type="ECO:0000256" key="6">
    <source>
        <dbReference type="ARBA" id="ARBA00023136"/>
    </source>
</evidence>
<keyword evidence="8 9" id="KW-0807">Transducer</keyword>